<protein>
    <submittedName>
        <fullName evidence="1">Uncharacterized protein</fullName>
    </submittedName>
</protein>
<evidence type="ECO:0000313" key="1">
    <source>
        <dbReference type="EMBL" id="TWU15923.1"/>
    </source>
</evidence>
<evidence type="ECO:0000313" key="2">
    <source>
        <dbReference type="Proteomes" id="UP000319908"/>
    </source>
</evidence>
<keyword evidence="2" id="KW-1185">Reference proteome</keyword>
<dbReference type="EMBL" id="SJPU01000002">
    <property type="protein sequence ID" value="TWU15923.1"/>
    <property type="molecule type" value="Genomic_DNA"/>
</dbReference>
<dbReference type="AlphaFoldDB" id="A0A5C6BUI0"/>
<comment type="caution">
    <text evidence="1">The sequence shown here is derived from an EMBL/GenBank/DDBJ whole genome shotgun (WGS) entry which is preliminary data.</text>
</comment>
<proteinExistence type="predicted"/>
<accession>A0A5C6BUI0</accession>
<gene>
    <name evidence="1" type="ORF">Poly21_31270</name>
</gene>
<sequence>MPIPSYIVWEDGDAFSVAGSLDELIKLFGEIGKVV</sequence>
<dbReference type="Proteomes" id="UP000319908">
    <property type="component" value="Unassembled WGS sequence"/>
</dbReference>
<organism evidence="1 2">
    <name type="scientific">Allorhodopirellula heiligendammensis</name>
    <dbReference type="NCBI Taxonomy" id="2714739"/>
    <lineage>
        <taxon>Bacteria</taxon>
        <taxon>Pseudomonadati</taxon>
        <taxon>Planctomycetota</taxon>
        <taxon>Planctomycetia</taxon>
        <taxon>Pirellulales</taxon>
        <taxon>Pirellulaceae</taxon>
        <taxon>Allorhodopirellula</taxon>
    </lineage>
</organism>
<name>A0A5C6BUI0_9BACT</name>
<reference evidence="1 2" key="1">
    <citation type="journal article" date="2020" name="Antonie Van Leeuwenhoek">
        <title>Rhodopirellula heiligendammensis sp. nov., Rhodopirellula pilleata sp. nov., and Rhodopirellula solitaria sp. nov. isolated from natural or artificial marine surfaces in Northern Germany and California, USA, and emended description of the genus Rhodopirellula.</title>
        <authorList>
            <person name="Kallscheuer N."/>
            <person name="Wiegand S."/>
            <person name="Jogler M."/>
            <person name="Boedeker C."/>
            <person name="Peeters S.H."/>
            <person name="Rast P."/>
            <person name="Heuer A."/>
            <person name="Jetten M.S.M."/>
            <person name="Rohde M."/>
            <person name="Jogler C."/>
        </authorList>
    </citation>
    <scope>NUCLEOTIDE SEQUENCE [LARGE SCALE GENOMIC DNA]</scope>
    <source>
        <strain evidence="1 2">Poly21</strain>
    </source>
</reference>